<name>A0A4Q2UXM2_FUSOX</name>
<dbReference type="GO" id="GO:0016614">
    <property type="term" value="F:oxidoreductase activity, acting on CH-OH group of donors"/>
    <property type="evidence" value="ECO:0007669"/>
    <property type="project" value="InterPro"/>
</dbReference>
<dbReference type="InterPro" id="IPR000172">
    <property type="entry name" value="GMC_OxRdtase_N"/>
</dbReference>
<dbReference type="PANTHER" id="PTHR46056">
    <property type="entry name" value="LONG-CHAIN-ALCOHOL OXIDASE"/>
    <property type="match status" value="1"/>
</dbReference>
<dbReference type="GO" id="GO:0050660">
    <property type="term" value="F:flavin adenine dinucleotide binding"/>
    <property type="evidence" value="ECO:0007669"/>
    <property type="project" value="InterPro"/>
</dbReference>
<dbReference type="Pfam" id="PF00732">
    <property type="entry name" value="GMC_oxred_N"/>
    <property type="match status" value="1"/>
</dbReference>
<dbReference type="Gene3D" id="3.50.50.60">
    <property type="entry name" value="FAD/NAD(P)-binding domain"/>
    <property type="match status" value="1"/>
</dbReference>
<keyword evidence="3" id="KW-0274">FAD</keyword>
<evidence type="ECO:0000259" key="5">
    <source>
        <dbReference type="Pfam" id="PF00732"/>
    </source>
</evidence>
<evidence type="ECO:0000256" key="4">
    <source>
        <dbReference type="ARBA" id="ARBA00023002"/>
    </source>
</evidence>
<comment type="caution">
    <text evidence="6">The sequence shown here is derived from an EMBL/GenBank/DDBJ whole genome shotgun (WGS) entry which is preliminary data.</text>
</comment>
<proteinExistence type="inferred from homology"/>
<comment type="similarity">
    <text evidence="1">Belongs to the GMC oxidoreductase family.</text>
</comment>
<evidence type="ECO:0000313" key="6">
    <source>
        <dbReference type="EMBL" id="RYC79171.1"/>
    </source>
</evidence>
<evidence type="ECO:0000256" key="2">
    <source>
        <dbReference type="ARBA" id="ARBA00022630"/>
    </source>
</evidence>
<evidence type="ECO:0000256" key="1">
    <source>
        <dbReference type="ARBA" id="ARBA00010790"/>
    </source>
</evidence>
<evidence type="ECO:0000313" key="7">
    <source>
        <dbReference type="Proteomes" id="UP000290540"/>
    </source>
</evidence>
<dbReference type="PANTHER" id="PTHR46056:SF12">
    <property type="entry name" value="LONG-CHAIN-ALCOHOL OXIDASE"/>
    <property type="match status" value="1"/>
</dbReference>
<keyword evidence="2" id="KW-0285">Flavoprotein</keyword>
<dbReference type="SUPFAM" id="SSF51905">
    <property type="entry name" value="FAD/NAD(P)-binding domain"/>
    <property type="match status" value="1"/>
</dbReference>
<dbReference type="EMBL" id="MQTW01000748">
    <property type="protein sequence ID" value="RYC79171.1"/>
    <property type="molecule type" value="Genomic_DNA"/>
</dbReference>
<evidence type="ECO:0000256" key="3">
    <source>
        <dbReference type="ARBA" id="ARBA00022827"/>
    </source>
</evidence>
<accession>A0A4Q2UXM2</accession>
<reference evidence="6 7" key="1">
    <citation type="submission" date="2016-12" db="EMBL/GenBank/DDBJ databases">
        <title>Draft genome sequence of Fusarium oxysporum causing rot on Narcissus.</title>
        <authorList>
            <person name="Armitage A.D."/>
            <person name="Taylor A."/>
            <person name="Clarkson J.P."/>
            <person name="Harrison R.J."/>
            <person name="Jackson A.C."/>
        </authorList>
    </citation>
    <scope>NUCLEOTIDE SEQUENCE [LARGE SCALE GENOMIC DNA]</scope>
    <source>
        <strain evidence="6 7">N139</strain>
    </source>
</reference>
<organism evidence="6 7">
    <name type="scientific">Fusarium oxysporum f. sp. narcissi</name>
    <dbReference type="NCBI Taxonomy" id="451672"/>
    <lineage>
        <taxon>Eukaryota</taxon>
        <taxon>Fungi</taxon>
        <taxon>Dikarya</taxon>
        <taxon>Ascomycota</taxon>
        <taxon>Pezizomycotina</taxon>
        <taxon>Sordariomycetes</taxon>
        <taxon>Hypocreomycetidae</taxon>
        <taxon>Hypocreales</taxon>
        <taxon>Nectriaceae</taxon>
        <taxon>Fusarium</taxon>
        <taxon>Fusarium oxysporum species complex</taxon>
    </lineage>
</organism>
<gene>
    <name evidence="6" type="ORF">BFJ63_vAg17952</name>
</gene>
<keyword evidence="4" id="KW-0560">Oxidoreductase</keyword>
<feature type="domain" description="Glucose-methanol-choline oxidoreductase N-terminal" evidence="5">
    <location>
        <begin position="259"/>
        <end position="496"/>
    </location>
</feature>
<dbReference type="InterPro" id="IPR036188">
    <property type="entry name" value="FAD/NAD-bd_sf"/>
</dbReference>
<protein>
    <recommendedName>
        <fullName evidence="5">Glucose-methanol-choline oxidoreductase N-terminal domain-containing protein</fullName>
    </recommendedName>
</protein>
<sequence length="545" mass="59682">MELAPAATTGPGAVDSEPLTRAQWDVFMSIMDTVISCRSDEPLNPSTVRRSETEYNKIVHDIRYETTLDTATVDAFLAEKPSEMPLFQDMVKRVLAGFPHDKLSTLGNVLSLMNNWATSFPVTGYLCSFPKLALENRIVVLHSWRNSSLASFRVLFKQLTTIAKHTYVRTSSLFSLVSGFPSAPSGWYSTESFPFDFKQLGPSREPVYLETDAIVVGSGCGAGVVARNIATAGHRVMVVDKSYHLPTFLLPLDHSEAFSHLFEQSGLLVSEDGSITVTSGSCFGGGGTVNYSASLQTQNTVREEWADKRGLTFFKSSEFQTCLDNVCKQMGVSDEYIRHNQGNSVLLEGGRKLGFTAKAVPQNTAGSEHYYGHCSLGCWRGEKQGPVNGWFPDAAKCGAEFREGFKVDRVLLSKRSGRQIAYGVTGTWIPRGCGDELAKAVTIKAKRVIISAGSLCSPIILKNSGLKANNTTPVPFWSDCRRAQNKHIGRNLHLHPITFVGGVFKEETRPWEGGILTSVVTSLDNLDGKGHGVRQAFYPYAYGLS</sequence>
<dbReference type="Proteomes" id="UP000290540">
    <property type="component" value="Unassembled WGS sequence"/>
</dbReference>
<dbReference type="AlphaFoldDB" id="A0A4Q2UXM2"/>